<evidence type="ECO:0000313" key="2">
    <source>
        <dbReference type="EMBL" id="KAK7468301.1"/>
    </source>
</evidence>
<comment type="caution">
    <text evidence="2">The sequence shown here is derived from an EMBL/GenBank/DDBJ whole genome shotgun (WGS) entry which is preliminary data.</text>
</comment>
<gene>
    <name evidence="2" type="ORF">VKT23_002815</name>
</gene>
<evidence type="ECO:0000259" key="1">
    <source>
        <dbReference type="Pfam" id="PF00149"/>
    </source>
</evidence>
<dbReference type="EMBL" id="JBANRG010000003">
    <property type="protein sequence ID" value="KAK7468301.1"/>
    <property type="molecule type" value="Genomic_DNA"/>
</dbReference>
<dbReference type="Pfam" id="PF00149">
    <property type="entry name" value="Metallophos"/>
    <property type="match status" value="1"/>
</dbReference>
<dbReference type="InterPro" id="IPR051693">
    <property type="entry name" value="UPF0046_metallophosphoest"/>
</dbReference>
<dbReference type="Gene3D" id="3.60.21.10">
    <property type="match status" value="1"/>
</dbReference>
<dbReference type="Proteomes" id="UP001498398">
    <property type="component" value="Unassembled WGS sequence"/>
</dbReference>
<dbReference type="PANTHER" id="PTHR12905:SF28">
    <property type="entry name" value="RHAMNOGALACTURONATE LYASE C-RELATED"/>
    <property type="match status" value="1"/>
</dbReference>
<dbReference type="SUPFAM" id="SSF56300">
    <property type="entry name" value="Metallo-dependent phosphatases"/>
    <property type="match status" value="1"/>
</dbReference>
<sequence>MDALLNRQPPTTWERFQSSPLLFLARLLYTPSTPSPPKRLDKVRVVCISDTHNSHDSQPPLPNGDILIHAGDLTISGTKQELDNVLSWLNCQPHPHKVFIAGNHDTCLVEPEIHQHISSTFPDLIYLQETSTEVTIRGRTLRIYGSPYTPKHGSWAFQYPRIHAPWYSLTEKPSSEYESTTIWSRIPSLTDVLITHGPPLAHLDLDKSGCYALLAALWRVRPKLHVFGHIHAARGVESVQWDSAQKAYEEICAGRAGWSGLIRLCWWSMIGWFWRGTGEDGTVMVNAASVGGFRDDQRKGAIVVEI</sequence>
<keyword evidence="3" id="KW-1185">Reference proteome</keyword>
<name>A0ABR1JVC3_9AGAR</name>
<evidence type="ECO:0000313" key="3">
    <source>
        <dbReference type="Proteomes" id="UP001498398"/>
    </source>
</evidence>
<feature type="domain" description="Calcineurin-like phosphoesterase" evidence="1">
    <location>
        <begin position="44"/>
        <end position="232"/>
    </location>
</feature>
<dbReference type="InterPro" id="IPR029052">
    <property type="entry name" value="Metallo-depent_PP-like"/>
</dbReference>
<proteinExistence type="predicted"/>
<dbReference type="CDD" id="cd07379">
    <property type="entry name" value="MPP_239FB"/>
    <property type="match status" value="1"/>
</dbReference>
<reference evidence="2 3" key="1">
    <citation type="submission" date="2024-01" db="EMBL/GenBank/DDBJ databases">
        <title>A draft genome for the cacao thread blight pathogen Marasmiellus scandens.</title>
        <authorList>
            <person name="Baruah I.K."/>
            <person name="Leung J."/>
            <person name="Bukari Y."/>
            <person name="Amoako-Attah I."/>
            <person name="Meinhardt L.W."/>
            <person name="Bailey B.A."/>
            <person name="Cohen S.P."/>
        </authorList>
    </citation>
    <scope>NUCLEOTIDE SEQUENCE [LARGE SCALE GENOMIC DNA]</scope>
    <source>
        <strain evidence="2 3">GH-19</strain>
    </source>
</reference>
<organism evidence="2 3">
    <name type="scientific">Marasmiellus scandens</name>
    <dbReference type="NCBI Taxonomy" id="2682957"/>
    <lineage>
        <taxon>Eukaryota</taxon>
        <taxon>Fungi</taxon>
        <taxon>Dikarya</taxon>
        <taxon>Basidiomycota</taxon>
        <taxon>Agaricomycotina</taxon>
        <taxon>Agaricomycetes</taxon>
        <taxon>Agaricomycetidae</taxon>
        <taxon>Agaricales</taxon>
        <taxon>Marasmiineae</taxon>
        <taxon>Omphalotaceae</taxon>
        <taxon>Marasmiellus</taxon>
    </lineage>
</organism>
<dbReference type="PANTHER" id="PTHR12905">
    <property type="entry name" value="METALLOPHOSPHOESTERASE"/>
    <property type="match status" value="1"/>
</dbReference>
<accession>A0ABR1JVC3</accession>
<protein>
    <recommendedName>
        <fullName evidence="1">Calcineurin-like phosphoesterase domain-containing protein</fullName>
    </recommendedName>
</protein>
<dbReference type="InterPro" id="IPR004843">
    <property type="entry name" value="Calcineurin-like_PHP"/>
</dbReference>